<dbReference type="GO" id="GO:0003688">
    <property type="term" value="F:DNA replication origin binding"/>
    <property type="evidence" value="ECO:0007669"/>
    <property type="project" value="TreeGrafter"/>
</dbReference>
<feature type="region of interest" description="Disordered" evidence="2">
    <location>
        <begin position="259"/>
        <end position="280"/>
    </location>
</feature>
<name>A0A261FKD7_9BIFI</name>
<proteinExistence type="inferred from homology"/>
<keyword evidence="5" id="KW-1185">Reference proteome</keyword>
<dbReference type="InterPro" id="IPR027417">
    <property type="entry name" value="P-loop_NTPase"/>
</dbReference>
<reference evidence="4 5" key="1">
    <citation type="journal article" date="2017" name="BMC Genomics">
        <title>Comparative genomic and phylogenomic analyses of the Bifidobacteriaceae family.</title>
        <authorList>
            <person name="Lugli G.A."/>
            <person name="Milani C."/>
            <person name="Turroni F."/>
            <person name="Duranti S."/>
            <person name="Mancabelli L."/>
            <person name="Mangifesta M."/>
            <person name="Ferrario C."/>
            <person name="Modesto M."/>
            <person name="Mattarelli P."/>
            <person name="Jiri K."/>
            <person name="van Sinderen D."/>
            <person name="Ventura M."/>
        </authorList>
    </citation>
    <scope>NUCLEOTIDE SEQUENCE [LARGE SCALE GENOMIC DNA]</scope>
    <source>
        <strain evidence="4 5">DSM 100196</strain>
    </source>
</reference>
<keyword evidence="1" id="KW-0235">DNA replication</keyword>
<dbReference type="InterPro" id="IPR020591">
    <property type="entry name" value="Chromosome_initiator_DnaA-like"/>
</dbReference>
<organism evidence="4 5">
    <name type="scientific">Bifidobacterium myosotis</name>
    <dbReference type="NCBI Taxonomy" id="1630166"/>
    <lineage>
        <taxon>Bacteria</taxon>
        <taxon>Bacillati</taxon>
        <taxon>Actinomycetota</taxon>
        <taxon>Actinomycetes</taxon>
        <taxon>Bifidobacteriales</taxon>
        <taxon>Bifidobacteriaceae</taxon>
        <taxon>Bifidobacterium</taxon>
    </lineage>
</organism>
<dbReference type="PANTHER" id="PTHR30050:SF2">
    <property type="entry name" value="CHROMOSOMAL REPLICATION INITIATOR PROTEIN DNAA"/>
    <property type="match status" value="1"/>
</dbReference>
<feature type="domain" description="AAA+ ATPase" evidence="3">
    <location>
        <begin position="52"/>
        <end position="177"/>
    </location>
</feature>
<dbReference type="Gene3D" id="1.10.8.60">
    <property type="match status" value="1"/>
</dbReference>
<comment type="similarity">
    <text evidence="1">Belongs to the DnaA family.</text>
</comment>
<dbReference type="Gene3D" id="3.40.50.300">
    <property type="entry name" value="P-loop containing nucleotide triphosphate hydrolases"/>
    <property type="match status" value="1"/>
</dbReference>
<accession>A0A261FKD7</accession>
<protein>
    <submittedName>
        <fullName evidence="4">Chromosomal replication initiator protein DnaA</fullName>
    </submittedName>
</protein>
<dbReference type="SMART" id="SM00382">
    <property type="entry name" value="AAA"/>
    <property type="match status" value="1"/>
</dbReference>
<dbReference type="Pfam" id="PF00308">
    <property type="entry name" value="Bac_DnaA"/>
    <property type="match status" value="1"/>
</dbReference>
<dbReference type="InterPro" id="IPR003593">
    <property type="entry name" value="AAA+_ATPase"/>
</dbReference>
<evidence type="ECO:0000313" key="4">
    <source>
        <dbReference type="EMBL" id="OZG59538.1"/>
    </source>
</evidence>
<dbReference type="GO" id="GO:0006270">
    <property type="term" value="P:DNA replication initiation"/>
    <property type="evidence" value="ECO:0007669"/>
    <property type="project" value="TreeGrafter"/>
</dbReference>
<dbReference type="RefSeq" id="WP_094667819.1">
    <property type="nucleotide sequence ID" value="NZ_MWWW01000014.1"/>
</dbReference>
<comment type="caution">
    <text evidence="4">The sequence shown here is derived from an EMBL/GenBank/DDBJ whole genome shotgun (WGS) entry which is preliminary data.</text>
</comment>
<dbReference type="EMBL" id="MWWW01000014">
    <property type="protein sequence ID" value="OZG59538.1"/>
    <property type="molecule type" value="Genomic_DNA"/>
</dbReference>
<dbReference type="GO" id="GO:0005886">
    <property type="term" value="C:plasma membrane"/>
    <property type="evidence" value="ECO:0007669"/>
    <property type="project" value="TreeGrafter"/>
</dbReference>
<dbReference type="InterPro" id="IPR013317">
    <property type="entry name" value="DnaA_dom"/>
</dbReference>
<gene>
    <name evidence="4" type="ORF">BMYO_1383</name>
</gene>
<evidence type="ECO:0000259" key="3">
    <source>
        <dbReference type="SMART" id="SM00382"/>
    </source>
</evidence>
<dbReference type="Proteomes" id="UP000216871">
    <property type="component" value="Unassembled WGS sequence"/>
</dbReference>
<evidence type="ECO:0000256" key="2">
    <source>
        <dbReference type="SAM" id="MobiDB-lite"/>
    </source>
</evidence>
<evidence type="ECO:0000313" key="5">
    <source>
        <dbReference type="Proteomes" id="UP000216871"/>
    </source>
</evidence>
<dbReference type="PANTHER" id="PTHR30050">
    <property type="entry name" value="CHROMOSOMAL REPLICATION INITIATOR PROTEIN DNAA"/>
    <property type="match status" value="1"/>
</dbReference>
<dbReference type="OrthoDB" id="9807019at2"/>
<dbReference type="PRINTS" id="PR00051">
    <property type="entry name" value="DNAA"/>
</dbReference>
<sequence>MSHSSSIHSKNMQTDPQEMGLDSKLTFANYVVNSSNRTAHELARLISQQSEKGNSLFLYGDTGLGKTHLLNAIGNNTADRARYVTSEHFNRECTAAEQSDDPDDLIRFRQKYLDLDVLLFDDIHSLNRRLTVVKEFDTIRRMLRRDGKRIVVTANARINALDNLDACTQNWLARGISAKLSQPELITRTTILLNLANQFEAEIPDDVFLYIADLYPRNIRTMKSAMIRMLTTEARKWPAITLERVKAFFDDRRPITTVLNRSSQGKPADTTESHTGSTATIDDKGRTIIVTVQLQ</sequence>
<dbReference type="AlphaFoldDB" id="A0A261FKD7"/>
<evidence type="ECO:0000256" key="1">
    <source>
        <dbReference type="RuleBase" id="RU004227"/>
    </source>
</evidence>
<dbReference type="SUPFAM" id="SSF52540">
    <property type="entry name" value="P-loop containing nucleoside triphosphate hydrolases"/>
    <property type="match status" value="1"/>
</dbReference>